<accession>A0A931BRL8</accession>
<evidence type="ECO:0000313" key="3">
    <source>
        <dbReference type="EMBL" id="MBF9144355.1"/>
    </source>
</evidence>
<dbReference type="EMBL" id="JADQDP010000008">
    <property type="protein sequence ID" value="MBF9144355.1"/>
    <property type="molecule type" value="Genomic_DNA"/>
</dbReference>
<name>A0A931BRL8_9BACT</name>
<feature type="domain" description="GmrSD restriction endonucleases C-terminal" evidence="2">
    <location>
        <begin position="429"/>
        <end position="558"/>
    </location>
</feature>
<dbReference type="Pfam" id="PF07510">
    <property type="entry name" value="GmrSD_C"/>
    <property type="match status" value="1"/>
</dbReference>
<dbReference type="PANTHER" id="PTHR35149:SF1">
    <property type="entry name" value="DUF5655 DOMAIN-CONTAINING PROTEIN"/>
    <property type="match status" value="1"/>
</dbReference>
<reference evidence="3 4" key="1">
    <citation type="submission" date="2020-11" db="EMBL/GenBank/DDBJ databases">
        <authorList>
            <person name="Kim M.K."/>
        </authorList>
    </citation>
    <scope>NUCLEOTIDE SEQUENCE [LARGE SCALE GENOMIC DNA]</scope>
    <source>
        <strain evidence="3 4">BT439</strain>
    </source>
</reference>
<dbReference type="PANTHER" id="PTHR35149">
    <property type="entry name" value="SLL5132 PROTEIN"/>
    <property type="match status" value="1"/>
</dbReference>
<gene>
    <name evidence="3" type="ORF">I2I01_22120</name>
</gene>
<comment type="caution">
    <text evidence="3">The sequence shown here is derived from an EMBL/GenBank/DDBJ whole genome shotgun (WGS) entry which is preliminary data.</text>
</comment>
<dbReference type="AlphaFoldDB" id="A0A931BRL8"/>
<protein>
    <submittedName>
        <fullName evidence="3">DUF262 domain-containing protein</fullName>
    </submittedName>
</protein>
<dbReference type="Pfam" id="PF03235">
    <property type="entry name" value="GmrSD_N"/>
    <property type="match status" value="1"/>
</dbReference>
<sequence length="570" mass="66506">MLNLTKFEDLFASDDATYEIPQYQRAYAWGDKQLDQLLIDLREQPLNKDYYLGHFLLERPDVNKRHYYVIDGQQRITTVAVFFSCLIEELQLRERNGEVLVDSDGSPVQPWRWEERYLVRLGMRRFRTVTADDEFFNRAFVQRLTNAQPDPARQSQKRLFHAQQVLKEAFAAETDTAILLRWAKLLATASVSAFEESDKVRATQIFAFQNDRGAKLTTLEKLKAYLMHRAYLDDSTNQATYTIAHVERFFADIYALTEEIDLGEDTVLRYHNVAFGPTWEDAFENVKTGLRAAADHAKASWITTYCDSLRQSFKTVVDVTRRAAGHSHLTGLLFLRSEDNWPLILKIQRYHGHDQALCESLYRLMEIVSFKMEFSTGDYRSHDFHSLAKHYAGDAVALRDTLREQAQNGFRWWWTFTQNFHDRLDGDHHYDRVTRYLLWQYENELRRTSPNSVPVSGADFLNVWQVKRWEGTLDHITPQNPEAVEYTKEFAKTRLHNLGNLALLMLGPNASKGNTLPQHCIPLFSESTYLADREIGKVLQKDNRWDEPHILARKQRIVDFTKAYWAVPAS</sequence>
<dbReference type="InterPro" id="IPR011089">
    <property type="entry name" value="GmrSD_C"/>
</dbReference>
<organism evidence="3 4">
    <name type="scientific">Hymenobacter properus</name>
    <dbReference type="NCBI Taxonomy" id="2791026"/>
    <lineage>
        <taxon>Bacteria</taxon>
        <taxon>Pseudomonadati</taxon>
        <taxon>Bacteroidota</taxon>
        <taxon>Cytophagia</taxon>
        <taxon>Cytophagales</taxon>
        <taxon>Hymenobacteraceae</taxon>
        <taxon>Hymenobacter</taxon>
    </lineage>
</organism>
<keyword evidence="4" id="KW-1185">Reference proteome</keyword>
<evidence type="ECO:0000259" key="2">
    <source>
        <dbReference type="Pfam" id="PF07510"/>
    </source>
</evidence>
<dbReference type="Proteomes" id="UP000645610">
    <property type="component" value="Unassembled WGS sequence"/>
</dbReference>
<evidence type="ECO:0000259" key="1">
    <source>
        <dbReference type="Pfam" id="PF03235"/>
    </source>
</evidence>
<feature type="domain" description="GmrSD restriction endonucleases N-terminal" evidence="1">
    <location>
        <begin position="8"/>
        <end position="227"/>
    </location>
</feature>
<proteinExistence type="predicted"/>
<dbReference type="RefSeq" id="WP_196288714.1">
    <property type="nucleotide sequence ID" value="NZ_JADQDP010000008.1"/>
</dbReference>
<evidence type="ECO:0000313" key="4">
    <source>
        <dbReference type="Proteomes" id="UP000645610"/>
    </source>
</evidence>
<dbReference type="InterPro" id="IPR004919">
    <property type="entry name" value="GmrSD_N"/>
</dbReference>